<dbReference type="RefSeq" id="WP_166312897.1">
    <property type="nucleotide sequence ID" value="NZ_WOTH01000003.1"/>
</dbReference>
<comment type="catalytic activity">
    <reaction evidence="4">
        <text>N-terminal L-arginyl-[protein] + L-leucyl-tRNA(Leu) = N-terminal L-leucyl-L-arginyl-[protein] + tRNA(Leu) + H(+)</text>
        <dbReference type="Rhea" id="RHEA:50416"/>
        <dbReference type="Rhea" id="RHEA-COMP:9613"/>
        <dbReference type="Rhea" id="RHEA-COMP:9622"/>
        <dbReference type="Rhea" id="RHEA-COMP:12672"/>
        <dbReference type="Rhea" id="RHEA-COMP:12673"/>
        <dbReference type="ChEBI" id="CHEBI:15378"/>
        <dbReference type="ChEBI" id="CHEBI:64719"/>
        <dbReference type="ChEBI" id="CHEBI:78442"/>
        <dbReference type="ChEBI" id="CHEBI:78494"/>
        <dbReference type="ChEBI" id="CHEBI:133044"/>
        <dbReference type="EC" id="2.3.2.6"/>
    </reaction>
</comment>
<dbReference type="AlphaFoldDB" id="A0A967EI77"/>
<keyword evidence="2 4" id="KW-0808">Transferase</keyword>
<dbReference type="GO" id="GO:0005737">
    <property type="term" value="C:cytoplasm"/>
    <property type="evidence" value="ECO:0007669"/>
    <property type="project" value="UniProtKB-SubCell"/>
</dbReference>
<dbReference type="GO" id="GO:0030163">
    <property type="term" value="P:protein catabolic process"/>
    <property type="evidence" value="ECO:0007669"/>
    <property type="project" value="UniProtKB-UniRule"/>
</dbReference>
<dbReference type="HAMAP" id="MF_00688">
    <property type="entry name" value="Leu_Phe_trans"/>
    <property type="match status" value="1"/>
</dbReference>
<dbReference type="NCBIfam" id="TIGR00667">
    <property type="entry name" value="aat"/>
    <property type="match status" value="1"/>
</dbReference>
<dbReference type="PANTHER" id="PTHR30098">
    <property type="entry name" value="LEUCYL/PHENYLALANYL-TRNA--PROTEIN TRANSFERASE"/>
    <property type="match status" value="1"/>
</dbReference>
<keyword evidence="6" id="KW-1185">Reference proteome</keyword>
<comment type="catalytic activity">
    <reaction evidence="4">
        <text>L-phenylalanyl-tRNA(Phe) + an N-terminal L-alpha-aminoacyl-[protein] = an N-terminal L-phenylalanyl-L-alpha-aminoacyl-[protein] + tRNA(Phe)</text>
        <dbReference type="Rhea" id="RHEA:43632"/>
        <dbReference type="Rhea" id="RHEA-COMP:9668"/>
        <dbReference type="Rhea" id="RHEA-COMP:9699"/>
        <dbReference type="Rhea" id="RHEA-COMP:10636"/>
        <dbReference type="Rhea" id="RHEA-COMP:10637"/>
        <dbReference type="ChEBI" id="CHEBI:78442"/>
        <dbReference type="ChEBI" id="CHEBI:78531"/>
        <dbReference type="ChEBI" id="CHEBI:78597"/>
        <dbReference type="ChEBI" id="CHEBI:83561"/>
        <dbReference type="EC" id="2.3.2.6"/>
    </reaction>
</comment>
<evidence type="ECO:0000256" key="3">
    <source>
        <dbReference type="ARBA" id="ARBA00023315"/>
    </source>
</evidence>
<accession>A0A967EI77</accession>
<evidence type="ECO:0000256" key="1">
    <source>
        <dbReference type="ARBA" id="ARBA00022490"/>
    </source>
</evidence>
<dbReference type="InterPro" id="IPR016181">
    <property type="entry name" value="Acyl_CoA_acyltransferase"/>
</dbReference>
<sequence>MSGEIELTPELMLRAYSIGLFPMASDDHPDQLDWYDPDPRGVMPLHRFHLSKRLTRTALSDRFEVVVDRDFEGTMRACAAPAPGRETTWISETIVRLFCALHREGFAHSVEAWSEGRMVGGLYGVALGAAFFGESMFSRATDASKVALVHLVARLRLCGFELLDTQFGTAHLAQFGGIEIPAFRYKEALARAVRVDPRWRGIMEAELRDEIRRMREETASRGC</sequence>
<keyword evidence="3 4" id="KW-0012">Acyltransferase</keyword>
<reference evidence="5" key="1">
    <citation type="submission" date="2019-11" db="EMBL/GenBank/DDBJ databases">
        <title>Description of new Acetobacter species.</title>
        <authorList>
            <person name="Cleenwerck I."/>
            <person name="Sombolestani A.S."/>
        </authorList>
    </citation>
    <scope>NUCLEOTIDE SEQUENCE</scope>
    <source>
        <strain evidence="5">LMG 1626</strain>
    </source>
</reference>
<dbReference type="PANTHER" id="PTHR30098:SF2">
    <property type="entry name" value="LEUCYL_PHENYLALANYL-TRNA--PROTEIN TRANSFERASE"/>
    <property type="match status" value="1"/>
</dbReference>
<protein>
    <recommendedName>
        <fullName evidence="4">Leucyl/phenylalanyl-tRNA--protein transferase</fullName>
        <ecNumber evidence="4">2.3.2.6</ecNumber>
    </recommendedName>
    <alternativeName>
        <fullName evidence="4">L/F-transferase</fullName>
    </alternativeName>
    <alternativeName>
        <fullName evidence="4">Leucyltransferase</fullName>
    </alternativeName>
    <alternativeName>
        <fullName evidence="4">Phenyalanyltransferase</fullName>
    </alternativeName>
</protein>
<evidence type="ECO:0000313" key="6">
    <source>
        <dbReference type="Proteomes" id="UP000597459"/>
    </source>
</evidence>
<evidence type="ECO:0000313" key="5">
    <source>
        <dbReference type="EMBL" id="NHO52749.1"/>
    </source>
</evidence>
<dbReference type="Gene3D" id="3.40.630.70">
    <property type="entry name" value="Leucyl/phenylalanyl-tRNA-protein transferase, C-terminal domain"/>
    <property type="match status" value="1"/>
</dbReference>
<evidence type="ECO:0000256" key="4">
    <source>
        <dbReference type="HAMAP-Rule" id="MF_00688"/>
    </source>
</evidence>
<dbReference type="EMBL" id="WOTH01000003">
    <property type="protein sequence ID" value="NHO52749.1"/>
    <property type="molecule type" value="Genomic_DNA"/>
</dbReference>
<proteinExistence type="inferred from homology"/>
<dbReference type="Pfam" id="PF03588">
    <property type="entry name" value="Leu_Phe_trans"/>
    <property type="match status" value="1"/>
</dbReference>
<comment type="caution">
    <text evidence="5">The sequence shown here is derived from an EMBL/GenBank/DDBJ whole genome shotgun (WGS) entry which is preliminary data.</text>
</comment>
<evidence type="ECO:0000256" key="2">
    <source>
        <dbReference type="ARBA" id="ARBA00022679"/>
    </source>
</evidence>
<keyword evidence="1 4" id="KW-0963">Cytoplasm</keyword>
<comment type="similarity">
    <text evidence="4">Belongs to the L/F-transferase family.</text>
</comment>
<dbReference type="GO" id="GO:0008914">
    <property type="term" value="F:leucyl-tRNA--protein transferase activity"/>
    <property type="evidence" value="ECO:0007669"/>
    <property type="project" value="UniProtKB-UniRule"/>
</dbReference>
<comment type="subcellular location">
    <subcellularLocation>
        <location evidence="4">Cytoplasm</location>
    </subcellularLocation>
</comment>
<dbReference type="InterPro" id="IPR042203">
    <property type="entry name" value="Leu/Phe-tRNA_Trfase_C"/>
</dbReference>
<organism evidence="5 6">
    <name type="scientific">Acetobacter estunensis</name>
    <dbReference type="NCBI Taxonomy" id="104097"/>
    <lineage>
        <taxon>Bacteria</taxon>
        <taxon>Pseudomonadati</taxon>
        <taxon>Pseudomonadota</taxon>
        <taxon>Alphaproteobacteria</taxon>
        <taxon>Acetobacterales</taxon>
        <taxon>Acetobacteraceae</taxon>
        <taxon>Acetobacter</taxon>
    </lineage>
</organism>
<name>A0A967EI77_9PROT</name>
<dbReference type="SUPFAM" id="SSF55729">
    <property type="entry name" value="Acyl-CoA N-acyltransferases (Nat)"/>
    <property type="match status" value="1"/>
</dbReference>
<gene>
    <name evidence="4" type="primary">aat</name>
    <name evidence="5" type="ORF">GOB87_02060</name>
</gene>
<dbReference type="EC" id="2.3.2.6" evidence="4"/>
<dbReference type="InterPro" id="IPR004616">
    <property type="entry name" value="Leu/Phe-tRNA_Trfase"/>
</dbReference>
<comment type="catalytic activity">
    <reaction evidence="4">
        <text>N-terminal L-lysyl-[protein] + L-leucyl-tRNA(Leu) = N-terminal L-leucyl-L-lysyl-[protein] + tRNA(Leu) + H(+)</text>
        <dbReference type="Rhea" id="RHEA:12340"/>
        <dbReference type="Rhea" id="RHEA-COMP:9613"/>
        <dbReference type="Rhea" id="RHEA-COMP:9622"/>
        <dbReference type="Rhea" id="RHEA-COMP:12670"/>
        <dbReference type="Rhea" id="RHEA-COMP:12671"/>
        <dbReference type="ChEBI" id="CHEBI:15378"/>
        <dbReference type="ChEBI" id="CHEBI:65249"/>
        <dbReference type="ChEBI" id="CHEBI:78442"/>
        <dbReference type="ChEBI" id="CHEBI:78494"/>
        <dbReference type="ChEBI" id="CHEBI:133043"/>
        <dbReference type="EC" id="2.3.2.6"/>
    </reaction>
</comment>
<dbReference type="Proteomes" id="UP000597459">
    <property type="component" value="Unassembled WGS sequence"/>
</dbReference>
<comment type="function">
    <text evidence="4">Functions in the N-end rule pathway of protein degradation where it conjugates Leu, Phe and, less efficiently, Met from aminoacyl-tRNAs to the N-termini of proteins containing an N-terminal arginine or lysine.</text>
</comment>